<accession>A0A7X4GVW9</accession>
<dbReference type="Pfam" id="PF17851">
    <property type="entry name" value="GH43_C2"/>
    <property type="match status" value="1"/>
</dbReference>
<feature type="chain" id="PRO_5030979513" description="Beta-xylosidase C-terminal Concanavalin A-like domain-containing protein" evidence="1">
    <location>
        <begin position="26"/>
        <end position="133"/>
    </location>
</feature>
<keyword evidence="1" id="KW-0732">Signal</keyword>
<gene>
    <name evidence="3" type="ORF">GTP45_23020</name>
</gene>
<comment type="caution">
    <text evidence="3">The sequence shown here is derived from an EMBL/GenBank/DDBJ whole genome shotgun (WGS) entry which is preliminary data.</text>
</comment>
<dbReference type="AlphaFoldDB" id="A0A7X4GVW9"/>
<reference evidence="3 4" key="1">
    <citation type="submission" date="2019-12" db="EMBL/GenBank/DDBJ databases">
        <title>Novel species isolated from a subtropical stream in China.</title>
        <authorList>
            <person name="Lu H."/>
        </authorList>
    </citation>
    <scope>NUCLEOTIDE SEQUENCE [LARGE SCALE GENOMIC DNA]</scope>
    <source>
        <strain evidence="3 4">FT55W</strain>
    </source>
</reference>
<name>A0A7X4GVW9_9BURK</name>
<evidence type="ECO:0000259" key="2">
    <source>
        <dbReference type="Pfam" id="PF17851"/>
    </source>
</evidence>
<protein>
    <recommendedName>
        <fullName evidence="2">Beta-xylosidase C-terminal Concanavalin A-like domain-containing protein</fullName>
    </recommendedName>
</protein>
<dbReference type="RefSeq" id="WP_161016205.1">
    <property type="nucleotide sequence ID" value="NZ_WWCK01000007.1"/>
</dbReference>
<dbReference type="InterPro" id="IPR013320">
    <property type="entry name" value="ConA-like_dom_sf"/>
</dbReference>
<evidence type="ECO:0000256" key="1">
    <source>
        <dbReference type="SAM" id="SignalP"/>
    </source>
</evidence>
<dbReference type="EMBL" id="WWCK01000007">
    <property type="protein sequence ID" value="MYM69692.1"/>
    <property type="molecule type" value="Genomic_DNA"/>
</dbReference>
<proteinExistence type="predicted"/>
<keyword evidence="4" id="KW-1185">Reference proteome</keyword>
<dbReference type="Gene3D" id="2.60.120.200">
    <property type="match status" value="1"/>
</dbReference>
<sequence>MTATRRAALKTLLAGAAVAPQLALAAPEPKWGRGVGIGFTQTHMKTFAHSQEQSWMREKMDVSTVHIRMKNDRHIVTFHYSLDGKNWIQHSWQLEVSGLHDNVFGGFLSLQPGVYCAGAGVVTLRDFKYRALV</sequence>
<organism evidence="3 4">
    <name type="scientific">Duganella rivi</name>
    <dbReference type="NCBI Taxonomy" id="2666083"/>
    <lineage>
        <taxon>Bacteria</taxon>
        <taxon>Pseudomonadati</taxon>
        <taxon>Pseudomonadota</taxon>
        <taxon>Betaproteobacteria</taxon>
        <taxon>Burkholderiales</taxon>
        <taxon>Oxalobacteraceae</taxon>
        <taxon>Telluria group</taxon>
        <taxon>Duganella</taxon>
    </lineage>
</organism>
<feature type="domain" description="Beta-xylosidase C-terminal Concanavalin A-like" evidence="2">
    <location>
        <begin position="42"/>
        <end position="119"/>
    </location>
</feature>
<dbReference type="SUPFAM" id="SSF49899">
    <property type="entry name" value="Concanavalin A-like lectins/glucanases"/>
    <property type="match status" value="1"/>
</dbReference>
<evidence type="ECO:0000313" key="3">
    <source>
        <dbReference type="EMBL" id="MYM69692.1"/>
    </source>
</evidence>
<dbReference type="InterPro" id="IPR041542">
    <property type="entry name" value="GH43_C2"/>
</dbReference>
<evidence type="ECO:0000313" key="4">
    <source>
        <dbReference type="Proteomes" id="UP000450012"/>
    </source>
</evidence>
<dbReference type="Proteomes" id="UP000450012">
    <property type="component" value="Unassembled WGS sequence"/>
</dbReference>
<feature type="signal peptide" evidence="1">
    <location>
        <begin position="1"/>
        <end position="25"/>
    </location>
</feature>